<organism evidence="3 4">
    <name type="scientific">Micavibrio aeruginosavorus</name>
    <dbReference type="NCBI Taxonomy" id="349221"/>
    <lineage>
        <taxon>Bacteria</taxon>
        <taxon>Pseudomonadati</taxon>
        <taxon>Bdellovibrionota</taxon>
        <taxon>Bdellovibrionia</taxon>
        <taxon>Bdellovibrionales</taxon>
        <taxon>Pseudobdellovibrionaceae</taxon>
        <taxon>Micavibrio</taxon>
    </lineage>
</organism>
<name>A0A7T5R3B3_9BACT</name>
<dbReference type="EMBL" id="CP066681">
    <property type="protein sequence ID" value="QQG36788.1"/>
    <property type="molecule type" value="Genomic_DNA"/>
</dbReference>
<dbReference type="AlphaFoldDB" id="A0A7T5R3B3"/>
<gene>
    <name evidence="3" type="ORF">HYS17_03160</name>
</gene>
<dbReference type="PANTHER" id="PTHR43630:SF2">
    <property type="entry name" value="GLYCOSYLTRANSFERASE"/>
    <property type="match status" value="1"/>
</dbReference>
<dbReference type="Pfam" id="PF00535">
    <property type="entry name" value="Glycos_transf_2"/>
    <property type="match status" value="1"/>
</dbReference>
<evidence type="ECO:0000256" key="1">
    <source>
        <dbReference type="ARBA" id="ARBA00038494"/>
    </source>
</evidence>
<protein>
    <submittedName>
        <fullName evidence="3">Glycosyltransferase family 2 protein</fullName>
    </submittedName>
</protein>
<sequence length="274" mass="31692">MSKIPVSVLVTTRNEERRIVSCLEALSDFSEIVVIDSASSDHTADLAQGKRARVVPFSWDGAYPKKRQWCLDRLMLAHEWILFIDADEIMTPALVHEIRSVLQAPACNGYFIKGSYVIADKVLRYGLCNNKLILFDRRRFRFPEVDDLDIEGMGEMEGHYQPQAIDGASIGQLRNRLLHHAYDGGEGWESRHRRYAVWEADMNRRNAWPADPVRSRQLLKRIFRAAPGRPLIAFLYGYIWRGGFLDGRAGWRLARDRYRYYALVARSRQYKAGQ</sequence>
<dbReference type="GO" id="GO:0016740">
    <property type="term" value="F:transferase activity"/>
    <property type="evidence" value="ECO:0007669"/>
    <property type="project" value="UniProtKB-KW"/>
</dbReference>
<dbReference type="InterPro" id="IPR001173">
    <property type="entry name" value="Glyco_trans_2-like"/>
</dbReference>
<evidence type="ECO:0000313" key="3">
    <source>
        <dbReference type="EMBL" id="QQG36788.1"/>
    </source>
</evidence>
<comment type="similarity">
    <text evidence="1">Belongs to the glycosyltransferase 2 family. WaaE/KdtX subfamily.</text>
</comment>
<reference evidence="3 4" key="1">
    <citation type="submission" date="2020-07" db="EMBL/GenBank/DDBJ databases">
        <title>Huge and variable diversity of episymbiotic CPR bacteria and DPANN archaea in groundwater ecosystems.</title>
        <authorList>
            <person name="He C.Y."/>
            <person name="Keren R."/>
            <person name="Whittaker M."/>
            <person name="Farag I.F."/>
            <person name="Doudna J."/>
            <person name="Cate J.H.D."/>
            <person name="Banfield J.F."/>
        </authorList>
    </citation>
    <scope>NUCLEOTIDE SEQUENCE [LARGE SCALE GENOMIC DNA]</scope>
    <source>
        <strain evidence="3">NC_groundwater_70_Ag_B-0.1um_54_66</strain>
    </source>
</reference>
<dbReference type="SUPFAM" id="SSF53448">
    <property type="entry name" value="Nucleotide-diphospho-sugar transferases"/>
    <property type="match status" value="1"/>
</dbReference>
<dbReference type="Proteomes" id="UP000595362">
    <property type="component" value="Chromosome"/>
</dbReference>
<evidence type="ECO:0000313" key="4">
    <source>
        <dbReference type="Proteomes" id="UP000595362"/>
    </source>
</evidence>
<dbReference type="Gene3D" id="3.90.550.10">
    <property type="entry name" value="Spore Coat Polysaccharide Biosynthesis Protein SpsA, Chain A"/>
    <property type="match status" value="1"/>
</dbReference>
<accession>A0A7T5R3B3</accession>
<dbReference type="PANTHER" id="PTHR43630">
    <property type="entry name" value="POLY-BETA-1,6-N-ACETYL-D-GLUCOSAMINE SYNTHASE"/>
    <property type="match status" value="1"/>
</dbReference>
<dbReference type="InterPro" id="IPR029044">
    <property type="entry name" value="Nucleotide-diphossugar_trans"/>
</dbReference>
<dbReference type="CDD" id="cd02511">
    <property type="entry name" value="Beta4Glucosyltransferase"/>
    <property type="match status" value="1"/>
</dbReference>
<proteinExistence type="inferred from homology"/>
<feature type="domain" description="Glycosyltransferase 2-like" evidence="2">
    <location>
        <begin position="7"/>
        <end position="107"/>
    </location>
</feature>
<evidence type="ECO:0000259" key="2">
    <source>
        <dbReference type="Pfam" id="PF00535"/>
    </source>
</evidence>
<keyword evidence="3" id="KW-0808">Transferase</keyword>